<accession>C0W6S2</accession>
<evidence type="ECO:0000313" key="1">
    <source>
        <dbReference type="EMBL" id="EEH65596.1"/>
    </source>
</evidence>
<sequence length="102" mass="11429">MSAIQTHVEGTDYDTLLNEALPLLQLNFKSRTLSGFHGGEQFLGAHDVVMMCAERGIRLSDEALADLELDATDSLDDDWHTYRRYAARSLDFIAQIRALDNA</sequence>
<dbReference type="AlphaFoldDB" id="C0W6S2"/>
<reference evidence="1 2" key="1">
    <citation type="submission" date="2009-01" db="EMBL/GenBank/DDBJ databases">
        <authorList>
            <person name="Qin X."/>
            <person name="Bachman B."/>
            <person name="Battles P."/>
            <person name="Bell A."/>
            <person name="Bess C."/>
            <person name="Bickham C."/>
            <person name="Chaboub L."/>
            <person name="Chen D."/>
            <person name="Coyle M."/>
            <person name="Deiros D.R."/>
            <person name="Dinh H."/>
            <person name="Forbes L."/>
            <person name="Fowler G."/>
            <person name="Francisco L."/>
            <person name="Fu Q."/>
            <person name="Gubbala S."/>
            <person name="Hale W."/>
            <person name="Han Y."/>
            <person name="Hemphill L."/>
            <person name="Highlander S.K."/>
            <person name="Hirani K."/>
            <person name="Hogues M."/>
            <person name="Jackson L."/>
            <person name="Jakkamsetti A."/>
            <person name="Javaid M."/>
            <person name="Jiang H."/>
            <person name="Korchina V."/>
            <person name="Kovar C."/>
            <person name="Lara F."/>
            <person name="Lee S."/>
            <person name="Mata R."/>
            <person name="Mathew T."/>
            <person name="Moen C."/>
            <person name="Morales K."/>
            <person name="Munidasa M."/>
            <person name="Nazareth L."/>
            <person name="Ngo R."/>
            <person name="Nguyen L."/>
            <person name="Okwuonu G."/>
            <person name="Ongeri F."/>
            <person name="Patil S."/>
            <person name="Petrosino J."/>
            <person name="Pham C."/>
            <person name="Pham P."/>
            <person name="Pu L.-L."/>
            <person name="Puazo M."/>
            <person name="Raj R."/>
            <person name="Reid J."/>
            <person name="Rouhana J."/>
            <person name="Saada N."/>
            <person name="Shang Y."/>
            <person name="Simmons D."/>
            <person name="Thornton R."/>
            <person name="Warren J."/>
            <person name="Weissenberger G."/>
            <person name="Zhang J."/>
            <person name="Zhang L."/>
            <person name="Zhou C."/>
            <person name="Zhu D."/>
            <person name="Muzny D."/>
            <person name="Worley K."/>
            <person name="Gibbs R."/>
        </authorList>
    </citation>
    <scope>NUCLEOTIDE SEQUENCE [LARGE SCALE GENOMIC DNA]</scope>
    <source>
        <strain evidence="1 2">DSM 15434</strain>
    </source>
</reference>
<name>C0W6S2_9ACTO</name>
<proteinExistence type="predicted"/>
<dbReference type="EMBL" id="ACFH01000109">
    <property type="protein sequence ID" value="EEH65596.1"/>
    <property type="molecule type" value="Genomic_DNA"/>
</dbReference>
<comment type="caution">
    <text evidence="1">The sequence shown here is derived from an EMBL/GenBank/DDBJ whole genome shotgun (WGS) entry which is preliminary data.</text>
</comment>
<evidence type="ECO:0000313" key="2">
    <source>
        <dbReference type="Proteomes" id="UP000004778"/>
    </source>
</evidence>
<dbReference type="RefSeq" id="WP_006548526.1">
    <property type="nucleotide sequence ID" value="NZ_DS999574.1"/>
</dbReference>
<organism evidence="1 2">
    <name type="scientific">Actinomyces urogenitalis DSM 15434</name>
    <dbReference type="NCBI Taxonomy" id="525246"/>
    <lineage>
        <taxon>Bacteria</taxon>
        <taxon>Bacillati</taxon>
        <taxon>Actinomycetota</taxon>
        <taxon>Actinomycetes</taxon>
        <taxon>Actinomycetales</taxon>
        <taxon>Actinomycetaceae</taxon>
        <taxon>Actinomyces</taxon>
    </lineage>
</organism>
<keyword evidence="2" id="KW-1185">Reference proteome</keyword>
<dbReference type="Proteomes" id="UP000004778">
    <property type="component" value="Unassembled WGS sequence"/>
</dbReference>
<protein>
    <submittedName>
        <fullName evidence="1">Uncharacterized protein</fullName>
    </submittedName>
</protein>
<gene>
    <name evidence="1" type="ORF">HMPREF0058_1566</name>
</gene>
<dbReference type="HOGENOM" id="CLU_2271386_0_0_11"/>
<dbReference type="OrthoDB" id="3260169at2"/>